<protein>
    <submittedName>
        <fullName evidence="2 3">Uncharacterized protein</fullName>
    </submittedName>
</protein>
<dbReference type="VEuPathDB" id="FungiDB:GGTG_02322"/>
<evidence type="ECO:0000256" key="1">
    <source>
        <dbReference type="SAM" id="MobiDB-lite"/>
    </source>
</evidence>
<proteinExistence type="predicted"/>
<dbReference type="GeneID" id="20342780"/>
<accession>J3NM18</accession>
<reference evidence="2" key="3">
    <citation type="submission" date="2010-09" db="EMBL/GenBank/DDBJ databases">
        <title>Annotation of Gaeumannomyces graminis var. tritici R3-111a-1.</title>
        <authorList>
            <consortium name="The Broad Institute Genome Sequencing Platform"/>
            <person name="Ma L.-J."/>
            <person name="Dead R."/>
            <person name="Young S.K."/>
            <person name="Zeng Q."/>
            <person name="Gargeya S."/>
            <person name="Fitzgerald M."/>
            <person name="Haas B."/>
            <person name="Abouelleil A."/>
            <person name="Alvarado L."/>
            <person name="Arachchi H.M."/>
            <person name="Berlin A."/>
            <person name="Brown A."/>
            <person name="Chapman S.B."/>
            <person name="Chen Z."/>
            <person name="Dunbar C."/>
            <person name="Freedman E."/>
            <person name="Gearin G."/>
            <person name="Gellesch M."/>
            <person name="Goldberg J."/>
            <person name="Griggs A."/>
            <person name="Gujja S."/>
            <person name="Heiman D."/>
            <person name="Howarth C."/>
            <person name="Larson L."/>
            <person name="Lui A."/>
            <person name="MacDonald P.J.P."/>
            <person name="Mehta T."/>
            <person name="Montmayeur A."/>
            <person name="Murphy C."/>
            <person name="Neiman D."/>
            <person name="Pearson M."/>
            <person name="Priest M."/>
            <person name="Roberts A."/>
            <person name="Saif S."/>
            <person name="Shea T."/>
            <person name="Shenoy N."/>
            <person name="Sisk P."/>
            <person name="Stolte C."/>
            <person name="Sykes S."/>
            <person name="Yandava C."/>
            <person name="Wortman J."/>
            <person name="Nusbaum C."/>
            <person name="Birren B."/>
        </authorList>
    </citation>
    <scope>NUCLEOTIDE SEQUENCE</scope>
    <source>
        <strain evidence="2">R3-111a-1</strain>
    </source>
</reference>
<dbReference type="Proteomes" id="UP000006039">
    <property type="component" value="Unassembled WGS sequence"/>
</dbReference>
<dbReference type="EnsemblFungi" id="EJT82349">
    <property type="protein sequence ID" value="EJT82349"/>
    <property type="gene ID" value="GGTG_02322"/>
</dbReference>
<evidence type="ECO:0000313" key="3">
    <source>
        <dbReference type="EnsemblFungi" id="EJT82349"/>
    </source>
</evidence>
<dbReference type="HOGENOM" id="CLU_1161199_0_0_1"/>
<reference evidence="3" key="4">
    <citation type="journal article" date="2015" name="G3 (Bethesda)">
        <title>Genome sequences of three phytopathogenic species of the Magnaporthaceae family of fungi.</title>
        <authorList>
            <person name="Okagaki L.H."/>
            <person name="Nunes C.C."/>
            <person name="Sailsbery J."/>
            <person name="Clay B."/>
            <person name="Brown D."/>
            <person name="John T."/>
            <person name="Oh Y."/>
            <person name="Young N."/>
            <person name="Fitzgerald M."/>
            <person name="Haas B.J."/>
            <person name="Zeng Q."/>
            <person name="Young S."/>
            <person name="Adiconis X."/>
            <person name="Fan L."/>
            <person name="Levin J.Z."/>
            <person name="Mitchell T.K."/>
            <person name="Okubara P.A."/>
            <person name="Farman M.L."/>
            <person name="Kohn L.M."/>
            <person name="Birren B."/>
            <person name="Ma L.-J."/>
            <person name="Dean R.A."/>
        </authorList>
    </citation>
    <scope>NUCLEOTIDE SEQUENCE</scope>
    <source>
        <strain evidence="3">R3-111a-1</strain>
    </source>
</reference>
<reference evidence="2" key="2">
    <citation type="submission" date="2010-07" db="EMBL/GenBank/DDBJ databases">
        <authorList>
            <consortium name="The Broad Institute Genome Sequencing Platform"/>
            <consortium name="Broad Institute Genome Sequencing Center for Infectious Disease"/>
            <person name="Ma L.-J."/>
            <person name="Dead R."/>
            <person name="Young S."/>
            <person name="Zeng Q."/>
            <person name="Koehrsen M."/>
            <person name="Alvarado L."/>
            <person name="Berlin A."/>
            <person name="Chapman S.B."/>
            <person name="Chen Z."/>
            <person name="Freedman E."/>
            <person name="Gellesch M."/>
            <person name="Goldberg J."/>
            <person name="Griggs A."/>
            <person name="Gujja S."/>
            <person name="Heilman E.R."/>
            <person name="Heiman D."/>
            <person name="Hepburn T."/>
            <person name="Howarth C."/>
            <person name="Jen D."/>
            <person name="Larson L."/>
            <person name="Mehta T."/>
            <person name="Neiman D."/>
            <person name="Pearson M."/>
            <person name="Roberts A."/>
            <person name="Saif S."/>
            <person name="Shea T."/>
            <person name="Shenoy N."/>
            <person name="Sisk P."/>
            <person name="Stolte C."/>
            <person name="Sykes S."/>
            <person name="Walk T."/>
            <person name="White J."/>
            <person name="Yandava C."/>
            <person name="Haas B."/>
            <person name="Nusbaum C."/>
            <person name="Birren B."/>
        </authorList>
    </citation>
    <scope>NUCLEOTIDE SEQUENCE</scope>
    <source>
        <strain evidence="2">R3-111a-1</strain>
    </source>
</reference>
<organism evidence="2">
    <name type="scientific">Gaeumannomyces tritici (strain R3-111a-1)</name>
    <name type="common">Wheat and barley take-all root rot fungus</name>
    <name type="synonym">Gaeumannomyces graminis var. tritici</name>
    <dbReference type="NCBI Taxonomy" id="644352"/>
    <lineage>
        <taxon>Eukaryota</taxon>
        <taxon>Fungi</taxon>
        <taxon>Dikarya</taxon>
        <taxon>Ascomycota</taxon>
        <taxon>Pezizomycotina</taxon>
        <taxon>Sordariomycetes</taxon>
        <taxon>Sordariomycetidae</taxon>
        <taxon>Magnaporthales</taxon>
        <taxon>Magnaporthaceae</taxon>
        <taxon>Gaeumannomyces</taxon>
    </lineage>
</organism>
<dbReference type="RefSeq" id="XP_009218358.1">
    <property type="nucleotide sequence ID" value="XM_009220094.1"/>
</dbReference>
<feature type="region of interest" description="Disordered" evidence="1">
    <location>
        <begin position="118"/>
        <end position="186"/>
    </location>
</feature>
<dbReference type="AlphaFoldDB" id="J3NM18"/>
<reference evidence="3" key="5">
    <citation type="submission" date="2018-04" db="UniProtKB">
        <authorList>
            <consortium name="EnsemblFungi"/>
        </authorList>
    </citation>
    <scope>IDENTIFICATION</scope>
    <source>
        <strain evidence="3">R3-111a-1</strain>
    </source>
</reference>
<sequence length="239" mass="25115">MNRQKSPRLKANGIAIPKANLSANKAGVSVSGAPLFFDASSGFLHFSHGHTRLPSGIGTSGAVAAIAAQLAKSTVESRKPAPPDRTQSPIAAITAVPMPTKRRFQGHNRNAWNVKEPVMKSRMSQRSRWGGREGKTNGQLAEEIRPAAGSKETSRREGGQNSRHGGSNANSTPETSPQMTARWPPSDRRAVRASVGSAAAVAAALTAARVTTTAGVGAMTTWTVLRLIGVREPRSLAVV</sequence>
<evidence type="ECO:0000313" key="2">
    <source>
        <dbReference type="EMBL" id="EJT82349.1"/>
    </source>
</evidence>
<dbReference type="EMBL" id="GL385395">
    <property type="protein sequence ID" value="EJT82349.1"/>
    <property type="molecule type" value="Genomic_DNA"/>
</dbReference>
<evidence type="ECO:0000313" key="4">
    <source>
        <dbReference type="Proteomes" id="UP000006039"/>
    </source>
</evidence>
<reference evidence="4" key="1">
    <citation type="submission" date="2010-07" db="EMBL/GenBank/DDBJ databases">
        <title>The genome sequence of Gaeumannomyces graminis var. tritici strain R3-111a-1.</title>
        <authorList>
            <consortium name="The Broad Institute Genome Sequencing Platform"/>
            <person name="Ma L.-J."/>
            <person name="Dead R."/>
            <person name="Young S."/>
            <person name="Zeng Q."/>
            <person name="Koehrsen M."/>
            <person name="Alvarado L."/>
            <person name="Berlin A."/>
            <person name="Chapman S.B."/>
            <person name="Chen Z."/>
            <person name="Freedman E."/>
            <person name="Gellesch M."/>
            <person name="Goldberg J."/>
            <person name="Griggs A."/>
            <person name="Gujja S."/>
            <person name="Heilman E.R."/>
            <person name="Heiman D."/>
            <person name="Hepburn T."/>
            <person name="Howarth C."/>
            <person name="Jen D."/>
            <person name="Larson L."/>
            <person name="Mehta T."/>
            <person name="Neiman D."/>
            <person name="Pearson M."/>
            <person name="Roberts A."/>
            <person name="Saif S."/>
            <person name="Shea T."/>
            <person name="Shenoy N."/>
            <person name="Sisk P."/>
            <person name="Stolte C."/>
            <person name="Sykes S."/>
            <person name="Walk T."/>
            <person name="White J."/>
            <person name="Yandava C."/>
            <person name="Haas B."/>
            <person name="Nusbaum C."/>
            <person name="Birren B."/>
        </authorList>
    </citation>
    <scope>NUCLEOTIDE SEQUENCE [LARGE SCALE GENOMIC DNA]</scope>
    <source>
        <strain evidence="4">R3-111a-1</strain>
    </source>
</reference>
<keyword evidence="4" id="KW-1185">Reference proteome</keyword>
<gene>
    <name evidence="3" type="primary">20342780</name>
    <name evidence="2" type="ORF">GGTG_02322</name>
</gene>
<name>J3NM18_GAET3</name>
<feature type="compositionally biased region" description="Polar residues" evidence="1">
    <location>
        <begin position="159"/>
        <end position="179"/>
    </location>
</feature>